<comment type="caution">
    <text evidence="1">The sequence shown here is derived from an EMBL/GenBank/DDBJ whole genome shotgun (WGS) entry which is preliminary data.</text>
</comment>
<organism evidence="1 2">
    <name type="scientific">Ceratitis capitata</name>
    <name type="common">Mediterranean fruit fly</name>
    <name type="synonym">Tephritis capitata</name>
    <dbReference type="NCBI Taxonomy" id="7213"/>
    <lineage>
        <taxon>Eukaryota</taxon>
        <taxon>Metazoa</taxon>
        <taxon>Ecdysozoa</taxon>
        <taxon>Arthropoda</taxon>
        <taxon>Hexapoda</taxon>
        <taxon>Insecta</taxon>
        <taxon>Pterygota</taxon>
        <taxon>Neoptera</taxon>
        <taxon>Endopterygota</taxon>
        <taxon>Diptera</taxon>
        <taxon>Brachycera</taxon>
        <taxon>Muscomorpha</taxon>
        <taxon>Tephritoidea</taxon>
        <taxon>Tephritidae</taxon>
        <taxon>Ceratitis</taxon>
        <taxon>Ceratitis</taxon>
    </lineage>
</organism>
<reference evidence="1" key="1">
    <citation type="submission" date="2020-11" db="EMBL/GenBank/DDBJ databases">
        <authorList>
            <person name="Whitehead M."/>
        </authorList>
    </citation>
    <scope>NUCLEOTIDE SEQUENCE</scope>
    <source>
        <strain evidence="1">EGII</strain>
    </source>
</reference>
<sequence length="94" mass="10915">MRRAENARVLSAERNKYFMLRKGKVLNENGRKFKDEFENYQKCVFCCDSPIPSYRFYEVKPPGKGTVKLHSVAVRKQQRGFQNVSPITGPENLS</sequence>
<evidence type="ECO:0000313" key="1">
    <source>
        <dbReference type="EMBL" id="CAD6998132.1"/>
    </source>
</evidence>
<dbReference type="EMBL" id="CAJHJT010000012">
    <property type="protein sequence ID" value="CAD6998132.1"/>
    <property type="molecule type" value="Genomic_DNA"/>
</dbReference>
<keyword evidence="2" id="KW-1185">Reference proteome</keyword>
<dbReference type="Proteomes" id="UP000606786">
    <property type="component" value="Unassembled WGS sequence"/>
</dbReference>
<name>A0A811UG08_CERCA</name>
<dbReference type="AlphaFoldDB" id="A0A811UG08"/>
<protein>
    <submittedName>
        <fullName evidence="1">(Mediterranean fruit fly) hypothetical protein</fullName>
    </submittedName>
</protein>
<accession>A0A811UG08</accession>
<evidence type="ECO:0000313" key="2">
    <source>
        <dbReference type="Proteomes" id="UP000606786"/>
    </source>
</evidence>
<gene>
    <name evidence="1" type="ORF">CCAP1982_LOCUS6743</name>
</gene>
<proteinExistence type="predicted"/>